<dbReference type="PANTHER" id="PTHR30371">
    <property type="entry name" value="SEC-INDEPENDENT PROTEIN TRANSLOCASE PROTEIN TATC"/>
    <property type="match status" value="1"/>
</dbReference>
<dbReference type="HOGENOM" id="CLU_031942_3_2_10"/>
<keyword evidence="5" id="KW-0813">Transport</keyword>
<dbReference type="eggNOG" id="COG0805">
    <property type="taxonomic scope" value="Bacteria"/>
</dbReference>
<evidence type="ECO:0000313" key="6">
    <source>
        <dbReference type="EMBL" id="CDN31414.1"/>
    </source>
</evidence>
<dbReference type="InterPro" id="IPR002033">
    <property type="entry name" value="TatC"/>
</dbReference>
<keyword evidence="3 5" id="KW-1133">Transmembrane helix</keyword>
<dbReference type="PANTHER" id="PTHR30371:SF0">
    <property type="entry name" value="SEC-INDEPENDENT PROTEIN TRANSLOCASE PROTEIN TATC, CHLOROPLASTIC-RELATED"/>
    <property type="match status" value="1"/>
</dbReference>
<dbReference type="OrthoDB" id="9777044at2"/>
<dbReference type="GO" id="GO:0043953">
    <property type="term" value="P:protein transport by the Tat complex"/>
    <property type="evidence" value="ECO:0007669"/>
    <property type="project" value="UniProtKB-UniRule"/>
</dbReference>
<proteinExistence type="inferred from homology"/>
<keyword evidence="5" id="KW-1003">Cell membrane</keyword>
<feature type="transmembrane region" description="Helical" evidence="5">
    <location>
        <begin position="138"/>
        <end position="162"/>
    </location>
</feature>
<evidence type="ECO:0000256" key="5">
    <source>
        <dbReference type="HAMAP-Rule" id="MF_00902"/>
    </source>
</evidence>
<keyword evidence="5" id="KW-0653">Protein transport</keyword>
<evidence type="ECO:0000313" key="7">
    <source>
        <dbReference type="Proteomes" id="UP000027616"/>
    </source>
</evidence>
<dbReference type="Proteomes" id="UP000027616">
    <property type="component" value="Chromosome I"/>
</dbReference>
<organism evidence="6 7">
    <name type="scientific">Mucinivorans hirudinis</name>
    <dbReference type="NCBI Taxonomy" id="1433126"/>
    <lineage>
        <taxon>Bacteria</taxon>
        <taxon>Pseudomonadati</taxon>
        <taxon>Bacteroidota</taxon>
        <taxon>Bacteroidia</taxon>
        <taxon>Bacteroidales</taxon>
        <taxon>Rikenellaceae</taxon>
        <taxon>Mucinivorans</taxon>
    </lineage>
</organism>
<dbReference type="GO" id="GO:0009977">
    <property type="term" value="F:proton motive force dependent protein transmembrane transporter activity"/>
    <property type="evidence" value="ECO:0007669"/>
    <property type="project" value="TreeGrafter"/>
</dbReference>
<keyword evidence="5" id="KW-0811">Translocation</keyword>
<feature type="transmembrane region" description="Helical" evidence="5">
    <location>
        <begin position="224"/>
        <end position="239"/>
    </location>
</feature>
<dbReference type="GO" id="GO:0065002">
    <property type="term" value="P:intracellular protein transmembrane transport"/>
    <property type="evidence" value="ECO:0007669"/>
    <property type="project" value="TreeGrafter"/>
</dbReference>
<evidence type="ECO:0000256" key="1">
    <source>
        <dbReference type="ARBA" id="ARBA00004141"/>
    </source>
</evidence>
<keyword evidence="4 5" id="KW-0472">Membrane</keyword>
<feature type="transmembrane region" description="Helical" evidence="5">
    <location>
        <begin position="26"/>
        <end position="48"/>
    </location>
</feature>
<reference evidence="6 7" key="1">
    <citation type="journal article" date="2015" name="Genome Announc.">
        <title>Complete Genome Sequence of the Novel Leech Symbiont Mucinivorans hirudinis M3T.</title>
        <authorList>
            <person name="Nelson M.C."/>
            <person name="Bomar L."/>
            <person name="Graf J."/>
        </authorList>
    </citation>
    <scope>NUCLEOTIDE SEQUENCE [LARGE SCALE GENOMIC DNA]</scope>
    <source>
        <strain evidence="7">M3</strain>
    </source>
</reference>
<evidence type="ECO:0000256" key="2">
    <source>
        <dbReference type="ARBA" id="ARBA00022692"/>
    </source>
</evidence>
<comment type="subcellular location">
    <subcellularLocation>
        <location evidence="5">Cell membrane</location>
        <topology evidence="5">Multi-pass membrane protein</topology>
    </subcellularLocation>
    <subcellularLocation>
        <location evidence="1">Membrane</location>
        <topology evidence="1">Multi-pass membrane protein</topology>
    </subcellularLocation>
</comment>
<dbReference type="GO" id="GO:0033281">
    <property type="term" value="C:TAT protein transport complex"/>
    <property type="evidence" value="ECO:0007669"/>
    <property type="project" value="UniProtKB-UniRule"/>
</dbReference>
<comment type="caution">
    <text evidence="5">Lacks conserved residue(s) required for the propagation of feature annotation.</text>
</comment>
<comment type="function">
    <text evidence="5">Part of the twin-arginine translocation (Tat) system that transports large folded proteins containing a characteristic twin-arginine motif in their signal peptide across membranes.</text>
</comment>
<dbReference type="EMBL" id="HG934468">
    <property type="protein sequence ID" value="CDN31414.1"/>
    <property type="molecule type" value="Genomic_DNA"/>
</dbReference>
<evidence type="ECO:0000256" key="3">
    <source>
        <dbReference type="ARBA" id="ARBA00022989"/>
    </source>
</evidence>
<comment type="similarity">
    <text evidence="5">Belongs to the TatC family.</text>
</comment>
<accession>A0A060RD16</accession>
<gene>
    <name evidence="5" type="primary">tatC</name>
    <name evidence="6" type="ORF">BN938_1325</name>
</gene>
<dbReference type="STRING" id="1433126.BN938_1325"/>
<dbReference type="AlphaFoldDB" id="A0A060RD16"/>
<dbReference type="PRINTS" id="PR01840">
    <property type="entry name" value="TATCFAMILY"/>
</dbReference>
<evidence type="ECO:0000256" key="4">
    <source>
        <dbReference type="ARBA" id="ARBA00023136"/>
    </source>
</evidence>
<feature type="transmembrane region" description="Helical" evidence="5">
    <location>
        <begin position="182"/>
        <end position="204"/>
    </location>
</feature>
<name>A0A060RD16_9BACT</name>
<comment type="subunit">
    <text evidence="5">Forms a complex with TatA.</text>
</comment>
<dbReference type="HAMAP" id="MF_00902">
    <property type="entry name" value="TatC"/>
    <property type="match status" value="1"/>
</dbReference>
<feature type="transmembrane region" description="Helical" evidence="5">
    <location>
        <begin position="98"/>
        <end position="117"/>
    </location>
</feature>
<keyword evidence="2 5" id="KW-0812">Transmembrane</keyword>
<protein>
    <recommendedName>
        <fullName evidence="5">Sec-independent protein translocase protein TatC</fullName>
    </recommendedName>
</protein>
<dbReference type="NCBIfam" id="TIGR00945">
    <property type="entry name" value="tatC"/>
    <property type="match status" value="1"/>
</dbReference>
<sequence>MAEQEDLEQGGAEMTFTEHIVELRRLLVRAAILFGLVAIIFFMMKGVVVDWVFAPMSPDFPTNRFFDWLAGITDVDALRINQTTVELYNNKMAGQFSLHIRSSVIGALVVTFPYIIYQLWSFVKPALSDVVRSQTKRIVWEVSMWFFIGFFFGYYCISPLAANFLIGYEVSPTVQNIIDVSSYMSTVMGVSFAAALIFQLPLLVRLLSSIGLMKAEFMRKYRKVAAAVLLVLSAIITPPDVFSQVLIFIPLYLLYEYGITIAVKIEKRKAEQEE</sequence>
<dbReference type="PATRIC" id="fig|1433126.3.peg.1311"/>
<keyword evidence="7" id="KW-1185">Reference proteome</keyword>
<dbReference type="KEGG" id="rbc:BN938_1325"/>
<dbReference type="Pfam" id="PF00902">
    <property type="entry name" value="TatC"/>
    <property type="match status" value="1"/>
</dbReference>